<keyword evidence="4" id="KW-1185">Reference proteome</keyword>
<accession>A0A8I0AG69</accession>
<evidence type="ECO:0000313" key="3">
    <source>
        <dbReference type="EMBL" id="MBC5650115.1"/>
    </source>
</evidence>
<name>A0A8I0AG69_9FIRM</name>
<dbReference type="InterPro" id="IPR006842">
    <property type="entry name" value="Transposase_31"/>
</dbReference>
<gene>
    <name evidence="3" type="ORF">H8S54_02990</name>
</gene>
<evidence type="ECO:0000313" key="4">
    <source>
        <dbReference type="Proteomes" id="UP000652847"/>
    </source>
</evidence>
<evidence type="ECO:0000259" key="2">
    <source>
        <dbReference type="Pfam" id="PF04754"/>
    </source>
</evidence>
<dbReference type="Proteomes" id="UP000652847">
    <property type="component" value="Unassembled WGS sequence"/>
</dbReference>
<dbReference type="AlphaFoldDB" id="A0A8I0AG69"/>
<protein>
    <submittedName>
        <fullName evidence="3">Rpn family recombination-promoting nuclease/putative transposase</fullName>
    </submittedName>
</protein>
<feature type="domain" description="Transposase (putative) YhgA-like" evidence="2">
    <location>
        <begin position="3"/>
        <end position="133"/>
    </location>
</feature>
<feature type="coiled-coil region" evidence="1">
    <location>
        <begin position="109"/>
        <end position="136"/>
    </location>
</feature>
<evidence type="ECO:0000256" key="1">
    <source>
        <dbReference type="SAM" id="Coils"/>
    </source>
</evidence>
<sequence length="292" mass="34428">MESSADYEMPVRCLTYDGVEYTNQLKARKQKDDSEKTHERQPLIPVFHLVVYLGEKRWISKQHLQEMMKIPEEVKKFSGQLPEYDIGLVDIHEQNPDLFHTEWKEIFKIMNHSRKKEELRKYIEDHKEEIQKLSVETRWFLGILLEQYTIVDERVMEVKDMCEAWDGAVKLQAQIEGRVIAQELAPKMAEEMAPKMAEEMAAKIAKDMAADMAPKMAEEMAGEMAEEIVEKRLKEHKQRLKRKEKERNKKVVYNMFAKGYPQEEISEILNLPFSKVKKWCKNFSKDAAVEMA</sequence>
<proteinExistence type="predicted"/>
<keyword evidence="1" id="KW-0175">Coiled coil</keyword>
<dbReference type="Pfam" id="PF04754">
    <property type="entry name" value="Transposase_31"/>
    <property type="match status" value="1"/>
</dbReference>
<organism evidence="3 4">
    <name type="scientific">Blautia segnis</name>
    <dbReference type="NCBI Taxonomy" id="2763030"/>
    <lineage>
        <taxon>Bacteria</taxon>
        <taxon>Bacillati</taxon>
        <taxon>Bacillota</taxon>
        <taxon>Clostridia</taxon>
        <taxon>Lachnospirales</taxon>
        <taxon>Lachnospiraceae</taxon>
        <taxon>Blautia</taxon>
    </lineage>
</organism>
<dbReference type="RefSeq" id="WP_186900871.1">
    <property type="nucleotide sequence ID" value="NZ_JACOOT010000008.1"/>
</dbReference>
<comment type="caution">
    <text evidence="3">The sequence shown here is derived from an EMBL/GenBank/DDBJ whole genome shotgun (WGS) entry which is preliminary data.</text>
</comment>
<dbReference type="EMBL" id="JACOOT010000008">
    <property type="protein sequence ID" value="MBC5650115.1"/>
    <property type="molecule type" value="Genomic_DNA"/>
</dbReference>
<reference evidence="3 4" key="1">
    <citation type="submission" date="2020-08" db="EMBL/GenBank/DDBJ databases">
        <title>Genome public.</title>
        <authorList>
            <person name="Liu C."/>
            <person name="Sun Q."/>
        </authorList>
    </citation>
    <scope>NUCLEOTIDE SEQUENCE [LARGE SCALE GENOMIC DNA]</scope>
    <source>
        <strain evidence="3 4">BX17</strain>
    </source>
</reference>